<sequence>MNDLITAFIMDTANLKTGSGHSTVPVASECWCDWCSVGRERCRTSERAVEWEPKGLLNGNQKGY</sequence>
<reference evidence="1" key="1">
    <citation type="journal article" date="2014" name="Nat. Genet.">
        <title>Genome and transcriptome of the porcine whipworm Trichuris suis.</title>
        <authorList>
            <person name="Jex A.R."/>
            <person name="Nejsum P."/>
            <person name="Schwarz E.M."/>
            <person name="Hu L."/>
            <person name="Young N.D."/>
            <person name="Hall R.S."/>
            <person name="Korhonen P.K."/>
            <person name="Liao S."/>
            <person name="Thamsborg S."/>
            <person name="Xia J."/>
            <person name="Xu P."/>
            <person name="Wang S."/>
            <person name="Scheerlinck J.P."/>
            <person name="Hofmann A."/>
            <person name="Sternberg P.W."/>
            <person name="Wang J."/>
            <person name="Gasser R.B."/>
        </authorList>
    </citation>
    <scope>NUCLEOTIDE SEQUENCE [LARGE SCALE GENOMIC DNA]</scope>
    <source>
        <strain evidence="1">DCEP-RM93F</strain>
    </source>
</reference>
<proteinExistence type="predicted"/>
<name>A0A085MZG7_9BILA</name>
<dbReference type="AlphaFoldDB" id="A0A085MZG7"/>
<protein>
    <submittedName>
        <fullName evidence="1">Uncharacterized protein</fullName>
    </submittedName>
</protein>
<gene>
    <name evidence="1" type="ORF">M514_10914</name>
</gene>
<dbReference type="Proteomes" id="UP000030758">
    <property type="component" value="Unassembled WGS sequence"/>
</dbReference>
<organism evidence="1">
    <name type="scientific">Trichuris suis</name>
    <name type="common">pig whipworm</name>
    <dbReference type="NCBI Taxonomy" id="68888"/>
    <lineage>
        <taxon>Eukaryota</taxon>
        <taxon>Metazoa</taxon>
        <taxon>Ecdysozoa</taxon>
        <taxon>Nematoda</taxon>
        <taxon>Enoplea</taxon>
        <taxon>Dorylaimia</taxon>
        <taxon>Trichinellida</taxon>
        <taxon>Trichuridae</taxon>
        <taxon>Trichuris</taxon>
    </lineage>
</organism>
<dbReference type="EMBL" id="KL367591">
    <property type="protein sequence ID" value="KFD62613.1"/>
    <property type="molecule type" value="Genomic_DNA"/>
</dbReference>
<evidence type="ECO:0000313" key="1">
    <source>
        <dbReference type="EMBL" id="KFD62613.1"/>
    </source>
</evidence>
<accession>A0A085MZG7</accession>